<keyword evidence="3" id="KW-0472">Membrane</keyword>
<name>A0A7L0TFY1_PODPO</name>
<dbReference type="PRINTS" id="PR00258">
    <property type="entry name" value="SPERACTRCPTR"/>
</dbReference>
<keyword evidence="1 2" id="KW-1015">Disulfide bond</keyword>
<gene>
    <name evidence="5" type="primary">Cd5</name>
    <name evidence="5" type="ORF">PODPOD_R12542</name>
</gene>
<evidence type="ECO:0000256" key="1">
    <source>
        <dbReference type="ARBA" id="ARBA00023157"/>
    </source>
</evidence>
<dbReference type="GO" id="GO:0031295">
    <property type="term" value="P:T cell costimulation"/>
    <property type="evidence" value="ECO:0007669"/>
    <property type="project" value="TreeGrafter"/>
</dbReference>
<organism evidence="5 6">
    <name type="scientific">Podilymbus podiceps</name>
    <name type="common">Pied-billed grebe</name>
    <dbReference type="NCBI Taxonomy" id="9252"/>
    <lineage>
        <taxon>Eukaryota</taxon>
        <taxon>Metazoa</taxon>
        <taxon>Chordata</taxon>
        <taxon>Craniata</taxon>
        <taxon>Vertebrata</taxon>
        <taxon>Euteleostomi</taxon>
        <taxon>Archelosauria</taxon>
        <taxon>Archosauria</taxon>
        <taxon>Dinosauria</taxon>
        <taxon>Saurischia</taxon>
        <taxon>Theropoda</taxon>
        <taxon>Coelurosauria</taxon>
        <taxon>Aves</taxon>
        <taxon>Neognathae</taxon>
        <taxon>Neoaves</taxon>
        <taxon>Mirandornithes</taxon>
        <taxon>Podicipediformes</taxon>
        <taxon>Podicipedidae</taxon>
        <taxon>Podilymbus</taxon>
    </lineage>
</organism>
<dbReference type="Pfam" id="PF00530">
    <property type="entry name" value="SRCR"/>
    <property type="match status" value="3"/>
</dbReference>
<comment type="caution">
    <text evidence="2">Lacks conserved residue(s) required for the propagation of feature annotation.</text>
</comment>
<accession>A0A7L0TFY1</accession>
<dbReference type="AlphaFoldDB" id="A0A7L0TFY1"/>
<dbReference type="EMBL" id="VXAO01002297">
    <property type="protein sequence ID" value="NXL53656.1"/>
    <property type="molecule type" value="Genomic_DNA"/>
</dbReference>
<dbReference type="SMART" id="SM00202">
    <property type="entry name" value="SR"/>
    <property type="match status" value="2"/>
</dbReference>
<keyword evidence="3" id="KW-0812">Transmembrane</keyword>
<keyword evidence="6" id="KW-1185">Reference proteome</keyword>
<evidence type="ECO:0000313" key="6">
    <source>
        <dbReference type="Proteomes" id="UP000555275"/>
    </source>
</evidence>
<dbReference type="OrthoDB" id="544868at2759"/>
<protein>
    <submittedName>
        <fullName evidence="5">CD5 protein</fullName>
    </submittedName>
</protein>
<dbReference type="Proteomes" id="UP000555275">
    <property type="component" value="Unassembled WGS sequence"/>
</dbReference>
<dbReference type="InterPro" id="IPR036772">
    <property type="entry name" value="SRCR-like_dom_sf"/>
</dbReference>
<feature type="transmembrane region" description="Helical" evidence="3">
    <location>
        <begin position="320"/>
        <end position="342"/>
    </location>
</feature>
<feature type="non-terminal residue" evidence="5">
    <location>
        <position position="1"/>
    </location>
</feature>
<dbReference type="InterPro" id="IPR001190">
    <property type="entry name" value="SRCR"/>
</dbReference>
<dbReference type="Gene3D" id="3.10.250.10">
    <property type="entry name" value="SRCR-like domain"/>
    <property type="match status" value="3"/>
</dbReference>
<sequence length="352" mass="37795">LQLTGGGCRCAEVLEVKWEGRWNRMCWDSTSEAGTDGICQQLGCGPPVAEPLQVVFADGKEPRTWLLRCLEPAATSARCHWMPANCTEHAALACSEVVKTTPKPPPVPPTTSPEPTGPARLRLVDGNFSCSGFVELHREGLWGAVADSPAVSQNLATRICQALGCGSAIYGQGHAKPERESHLPVRWEVAEPSEGCLLLDCFKRTSARRGKVPAFIICSGSQPQALRRLGAGPTPCEGDVEVFHEGRWRVLCDNRERRAQWGRQLCRELRCGNLSSSVEIQTPPSMGLPASASAWAQGSDAVTPGLSPGQDSKPRPAGTAAGTIVSICLALLLFGLLLLICGPPAYRRLMKR</sequence>
<dbReference type="GO" id="GO:0005886">
    <property type="term" value="C:plasma membrane"/>
    <property type="evidence" value="ECO:0007669"/>
    <property type="project" value="TreeGrafter"/>
</dbReference>
<feature type="domain" description="SRCR" evidence="4">
    <location>
        <begin position="1"/>
        <end position="95"/>
    </location>
</feature>
<dbReference type="PRINTS" id="PR01409">
    <property type="entry name" value="TCELLCD5"/>
</dbReference>
<dbReference type="PROSITE" id="PS50287">
    <property type="entry name" value="SRCR_2"/>
    <property type="match status" value="2"/>
</dbReference>
<evidence type="ECO:0000313" key="5">
    <source>
        <dbReference type="EMBL" id="NXL53656.1"/>
    </source>
</evidence>
<evidence type="ECO:0000256" key="2">
    <source>
        <dbReference type="PROSITE-ProRule" id="PRU00196"/>
    </source>
</evidence>
<dbReference type="PANTHER" id="PTHR47309">
    <property type="entry name" value="T-CELL SURFACE GLYCOPROTEIN CD5"/>
    <property type="match status" value="1"/>
</dbReference>
<dbReference type="InterPro" id="IPR003566">
    <property type="entry name" value="Tcell_CD5"/>
</dbReference>
<reference evidence="5 6" key="1">
    <citation type="submission" date="2019-09" db="EMBL/GenBank/DDBJ databases">
        <title>Bird 10,000 Genomes (B10K) Project - Family phase.</title>
        <authorList>
            <person name="Zhang G."/>
        </authorList>
    </citation>
    <scope>NUCLEOTIDE SEQUENCE [LARGE SCALE GENOMIC DNA]</scope>
    <source>
        <strain evidence="5">B10K-DU-009-04</strain>
        <tissue evidence="5">Mixed tissue sample</tissue>
    </source>
</reference>
<evidence type="ECO:0000259" key="4">
    <source>
        <dbReference type="PROSITE" id="PS50287"/>
    </source>
</evidence>
<feature type="domain" description="SRCR" evidence="4">
    <location>
        <begin position="121"/>
        <end position="253"/>
    </location>
</feature>
<proteinExistence type="predicted"/>
<dbReference type="SUPFAM" id="SSF56487">
    <property type="entry name" value="SRCR-like"/>
    <property type="match status" value="3"/>
</dbReference>
<dbReference type="PANTHER" id="PTHR47309:SF1">
    <property type="entry name" value="T-CELL SURFACE GLYCOPROTEIN CD5"/>
    <property type="match status" value="1"/>
</dbReference>
<comment type="caution">
    <text evidence="5">The sequence shown here is derived from an EMBL/GenBank/DDBJ whole genome shotgun (WGS) entry which is preliminary data.</text>
</comment>
<feature type="non-terminal residue" evidence="5">
    <location>
        <position position="352"/>
    </location>
</feature>
<feature type="disulfide bond" evidence="2">
    <location>
        <begin position="69"/>
        <end position="79"/>
    </location>
</feature>
<evidence type="ECO:0000256" key="3">
    <source>
        <dbReference type="SAM" id="Phobius"/>
    </source>
</evidence>
<keyword evidence="3" id="KW-1133">Transmembrane helix</keyword>